<dbReference type="CDD" id="cd06257">
    <property type="entry name" value="DnaJ"/>
    <property type="match status" value="1"/>
</dbReference>
<evidence type="ECO:0000256" key="1">
    <source>
        <dbReference type="ARBA" id="ARBA00002080"/>
    </source>
</evidence>
<evidence type="ECO:0000259" key="8">
    <source>
        <dbReference type="PROSITE" id="PS50076"/>
    </source>
</evidence>
<evidence type="ECO:0000256" key="5">
    <source>
        <dbReference type="ARBA" id="ARBA00022989"/>
    </source>
</evidence>
<dbReference type="SMART" id="SM00271">
    <property type="entry name" value="DnaJ"/>
    <property type="match status" value="1"/>
</dbReference>
<dbReference type="SUPFAM" id="SSF46565">
    <property type="entry name" value="Chaperone J-domain"/>
    <property type="match status" value="1"/>
</dbReference>
<dbReference type="Gene3D" id="1.10.287.110">
    <property type="entry name" value="DnaJ domain"/>
    <property type="match status" value="1"/>
</dbReference>
<evidence type="ECO:0000256" key="4">
    <source>
        <dbReference type="ARBA" id="ARBA00022692"/>
    </source>
</evidence>
<feature type="transmembrane region" description="Helical" evidence="7">
    <location>
        <begin position="195"/>
        <end position="215"/>
    </location>
</feature>
<evidence type="ECO:0000313" key="9">
    <source>
        <dbReference type="EMBL" id="PIK46787.1"/>
    </source>
</evidence>
<dbReference type="PANTHER" id="PTHR44733:SF1">
    <property type="entry name" value="DNAJ HOMOLOG SUBFAMILY C MEMBER 22"/>
    <property type="match status" value="1"/>
</dbReference>
<evidence type="ECO:0000313" key="10">
    <source>
        <dbReference type="Proteomes" id="UP000230750"/>
    </source>
</evidence>
<accession>A0A2G8KFL2</accession>
<feature type="transmembrane region" description="Helical" evidence="7">
    <location>
        <begin position="6"/>
        <end position="25"/>
    </location>
</feature>
<sequence>MAKNKWISYFLWLIGGVFGLHHFYLGRDRQAFVWWCTGGFFGVGVFRDLWRIPDYVDSANNTPEYKRKLIQQMMKNPKPAFSTSRFCAQLVIGTFFGYLTLVAISEDFAQEFPVVRTLVVPFAIALGVHIVGNIGREQQGALKPALYGSYMLSPLFALPSGVAYQAILSAFLFQKNKRFRKNAEARMTQSICRRLFVLFIAGSCITGLWFSAIYFNASITTGDGETIKVRDAVNHFFNSPFWKEFVATMKRLYQRGKARGWRRLWSDLMDSFDPLGEMNAYKVLGLERGATDAEIKQRYRTLALQYHPDKSKDLDKEEAEKKFMQIQESYETLSKLKKERVARRPPSR</sequence>
<dbReference type="InterPro" id="IPR001623">
    <property type="entry name" value="DnaJ_domain"/>
</dbReference>
<feature type="domain" description="J" evidence="8">
    <location>
        <begin position="279"/>
        <end position="348"/>
    </location>
</feature>
<feature type="transmembrane region" description="Helical" evidence="7">
    <location>
        <begin position="155"/>
        <end position="174"/>
    </location>
</feature>
<organism evidence="9 10">
    <name type="scientific">Stichopus japonicus</name>
    <name type="common">Sea cucumber</name>
    <dbReference type="NCBI Taxonomy" id="307972"/>
    <lineage>
        <taxon>Eukaryota</taxon>
        <taxon>Metazoa</taxon>
        <taxon>Echinodermata</taxon>
        <taxon>Eleutherozoa</taxon>
        <taxon>Echinozoa</taxon>
        <taxon>Holothuroidea</taxon>
        <taxon>Aspidochirotacea</taxon>
        <taxon>Aspidochirotida</taxon>
        <taxon>Stichopodidae</taxon>
        <taxon>Apostichopus</taxon>
    </lineage>
</organism>
<dbReference type="EMBL" id="MRZV01000620">
    <property type="protein sequence ID" value="PIK46787.1"/>
    <property type="molecule type" value="Genomic_DNA"/>
</dbReference>
<dbReference type="PRINTS" id="PR00625">
    <property type="entry name" value="JDOMAIN"/>
</dbReference>
<evidence type="ECO:0000256" key="7">
    <source>
        <dbReference type="SAM" id="Phobius"/>
    </source>
</evidence>
<comment type="function">
    <text evidence="1">May function as a co-chaperone.</text>
</comment>
<gene>
    <name evidence="9" type="ORF">BSL78_16338</name>
</gene>
<dbReference type="InterPro" id="IPR036869">
    <property type="entry name" value="J_dom_sf"/>
</dbReference>
<dbReference type="GO" id="GO:0016020">
    <property type="term" value="C:membrane"/>
    <property type="evidence" value="ECO:0007669"/>
    <property type="project" value="UniProtKB-SubCell"/>
</dbReference>
<keyword evidence="10" id="KW-1185">Reference proteome</keyword>
<dbReference type="AlphaFoldDB" id="A0A2G8KFL2"/>
<feature type="transmembrane region" description="Helical" evidence="7">
    <location>
        <begin position="32"/>
        <end position="50"/>
    </location>
</feature>
<name>A0A2G8KFL2_STIJA</name>
<comment type="subcellular location">
    <subcellularLocation>
        <location evidence="2">Membrane</location>
        <topology evidence="2">Multi-pass membrane protein</topology>
    </subcellularLocation>
</comment>
<dbReference type="Proteomes" id="UP000230750">
    <property type="component" value="Unassembled WGS sequence"/>
</dbReference>
<dbReference type="Pfam" id="PF05154">
    <property type="entry name" value="TM2"/>
    <property type="match status" value="1"/>
</dbReference>
<dbReference type="Pfam" id="PF00226">
    <property type="entry name" value="DnaJ"/>
    <property type="match status" value="1"/>
</dbReference>
<evidence type="ECO:0000256" key="3">
    <source>
        <dbReference type="ARBA" id="ARBA00020945"/>
    </source>
</evidence>
<proteinExistence type="predicted"/>
<dbReference type="OrthoDB" id="10262359at2759"/>
<feature type="transmembrane region" description="Helical" evidence="7">
    <location>
        <begin position="114"/>
        <end position="135"/>
    </location>
</feature>
<comment type="caution">
    <text evidence="9">The sequence shown here is derived from an EMBL/GenBank/DDBJ whole genome shotgun (WGS) entry which is preliminary data.</text>
</comment>
<evidence type="ECO:0000256" key="2">
    <source>
        <dbReference type="ARBA" id="ARBA00004141"/>
    </source>
</evidence>
<dbReference type="STRING" id="307972.A0A2G8KFL2"/>
<keyword evidence="6 7" id="KW-0472">Membrane</keyword>
<evidence type="ECO:0000256" key="6">
    <source>
        <dbReference type="ARBA" id="ARBA00023136"/>
    </source>
</evidence>
<keyword evidence="5 7" id="KW-1133">Transmembrane helix</keyword>
<reference evidence="9 10" key="1">
    <citation type="journal article" date="2017" name="PLoS Biol.">
        <title>The sea cucumber genome provides insights into morphological evolution and visceral regeneration.</title>
        <authorList>
            <person name="Zhang X."/>
            <person name="Sun L."/>
            <person name="Yuan J."/>
            <person name="Sun Y."/>
            <person name="Gao Y."/>
            <person name="Zhang L."/>
            <person name="Li S."/>
            <person name="Dai H."/>
            <person name="Hamel J.F."/>
            <person name="Liu C."/>
            <person name="Yu Y."/>
            <person name="Liu S."/>
            <person name="Lin W."/>
            <person name="Guo K."/>
            <person name="Jin S."/>
            <person name="Xu P."/>
            <person name="Storey K.B."/>
            <person name="Huan P."/>
            <person name="Zhang T."/>
            <person name="Zhou Y."/>
            <person name="Zhang J."/>
            <person name="Lin C."/>
            <person name="Li X."/>
            <person name="Xing L."/>
            <person name="Huo D."/>
            <person name="Sun M."/>
            <person name="Wang L."/>
            <person name="Mercier A."/>
            <person name="Li F."/>
            <person name="Yang H."/>
            <person name="Xiang J."/>
        </authorList>
    </citation>
    <scope>NUCLEOTIDE SEQUENCE [LARGE SCALE GENOMIC DNA]</scope>
    <source>
        <strain evidence="9">Shaxun</strain>
        <tissue evidence="9">Muscle</tissue>
    </source>
</reference>
<dbReference type="PANTHER" id="PTHR44733">
    <property type="entry name" value="DNAJ HOMOLOG SUBFAMILY C MEMBER 22"/>
    <property type="match status" value="1"/>
</dbReference>
<protein>
    <recommendedName>
        <fullName evidence="3">DnaJ homolog subfamily C member 22</fullName>
    </recommendedName>
</protein>
<dbReference type="PROSITE" id="PS50076">
    <property type="entry name" value="DNAJ_2"/>
    <property type="match status" value="1"/>
</dbReference>
<keyword evidence="4 7" id="KW-0812">Transmembrane</keyword>
<dbReference type="InterPro" id="IPR007829">
    <property type="entry name" value="TM2"/>
</dbReference>
<feature type="transmembrane region" description="Helical" evidence="7">
    <location>
        <begin position="83"/>
        <end position="102"/>
    </location>
</feature>